<evidence type="ECO:0000256" key="4">
    <source>
        <dbReference type="SAM" id="Phobius"/>
    </source>
</evidence>
<dbReference type="Pfam" id="PF00112">
    <property type="entry name" value="Peptidase_C1"/>
    <property type="match status" value="1"/>
</dbReference>
<comment type="similarity">
    <text evidence="1">Belongs to the peptidase C1 family.</text>
</comment>
<feature type="transmembrane region" description="Helical" evidence="4">
    <location>
        <begin position="17"/>
        <end position="37"/>
    </location>
</feature>
<evidence type="ECO:0000256" key="3">
    <source>
        <dbReference type="ARBA" id="ARBA00023157"/>
    </source>
</evidence>
<dbReference type="SMART" id="SM00645">
    <property type="entry name" value="Pept_C1"/>
    <property type="match status" value="1"/>
</dbReference>
<evidence type="ECO:0000313" key="7">
    <source>
        <dbReference type="EMBL" id="CAG9311060.1"/>
    </source>
</evidence>
<proteinExistence type="inferred from homology"/>
<dbReference type="InterPro" id="IPR000169">
    <property type="entry name" value="Pept_cys_AS"/>
</dbReference>
<evidence type="ECO:0000259" key="6">
    <source>
        <dbReference type="SMART" id="SM00848"/>
    </source>
</evidence>
<gene>
    <name evidence="7" type="ORF">BSTOLATCC_MIC2763</name>
</gene>
<keyword evidence="4" id="KW-1133">Transmembrane helix</keyword>
<protein>
    <submittedName>
        <fullName evidence="7">Uncharacterized protein</fullName>
    </submittedName>
</protein>
<keyword evidence="4" id="KW-0472">Membrane</keyword>
<comment type="caution">
    <text evidence="7">The sequence shown here is derived from an EMBL/GenBank/DDBJ whole genome shotgun (WGS) entry which is preliminary data.</text>
</comment>
<dbReference type="SUPFAM" id="SSF54001">
    <property type="entry name" value="Cysteine proteinases"/>
    <property type="match status" value="1"/>
</dbReference>
<dbReference type="PANTHER" id="PTHR12411">
    <property type="entry name" value="CYSTEINE PROTEASE FAMILY C1-RELATED"/>
    <property type="match status" value="1"/>
</dbReference>
<dbReference type="InterPro" id="IPR039417">
    <property type="entry name" value="Peptidase_C1A_papain-like"/>
</dbReference>
<evidence type="ECO:0000259" key="5">
    <source>
        <dbReference type="SMART" id="SM00645"/>
    </source>
</evidence>
<name>A0AAU9IAW8_9CILI</name>
<keyword evidence="3" id="KW-1015">Disulfide bond</keyword>
<feature type="domain" description="Cathepsin propeptide inhibitor" evidence="6">
    <location>
        <begin position="56"/>
        <end position="112"/>
    </location>
</feature>
<dbReference type="SMART" id="SM00848">
    <property type="entry name" value="Inhibitor_I29"/>
    <property type="match status" value="1"/>
</dbReference>
<dbReference type="EMBL" id="CAJZBQ010000003">
    <property type="protein sequence ID" value="CAG9311060.1"/>
    <property type="molecule type" value="Genomic_DNA"/>
</dbReference>
<keyword evidence="8" id="KW-1185">Reference proteome</keyword>
<sequence length="351" mass="38712">MEGFHPLSPPPNSSKKAFFAIFTVLAIIGTISLFSLLNSPSKLPTDLQYQIEEQEFQDFIIKWNKIYSAENEYQARFKIFQENSGFIRIFNSQGHTWTLGINEFADMAPAEFKSIYTPSKFPIKNGENYEDFEGLEVPTQIDWTTLGAVTLVKNQGQCGSCWAFSTTGSVEGAWFLAGHTLTPFSEQELVDCSRTYGNMGCNGGLMDYAFKYIAKYGITTEENYPYTGRNGRCNSEKVKQVAATISSFKDVGSNSVDDLQAAVSLQPVSVAVEADQIAWQFYSGGVVTSSCGTALDHGVLVVGYDMANNPPFWKVKNSWGEQWGEAGYIRIGVVAGKGLCGIQMQPSYPVV</sequence>
<dbReference type="InterPro" id="IPR013128">
    <property type="entry name" value="Peptidase_C1A"/>
</dbReference>
<dbReference type="InterPro" id="IPR000668">
    <property type="entry name" value="Peptidase_C1A_C"/>
</dbReference>
<organism evidence="7 8">
    <name type="scientific">Blepharisma stoltei</name>
    <dbReference type="NCBI Taxonomy" id="1481888"/>
    <lineage>
        <taxon>Eukaryota</taxon>
        <taxon>Sar</taxon>
        <taxon>Alveolata</taxon>
        <taxon>Ciliophora</taxon>
        <taxon>Postciliodesmatophora</taxon>
        <taxon>Heterotrichea</taxon>
        <taxon>Heterotrichida</taxon>
        <taxon>Blepharismidae</taxon>
        <taxon>Blepharisma</taxon>
    </lineage>
</organism>
<dbReference type="InterPro" id="IPR013201">
    <property type="entry name" value="Prot_inhib_I29"/>
</dbReference>
<dbReference type="PROSITE" id="PS00639">
    <property type="entry name" value="THIOL_PROTEASE_HIS"/>
    <property type="match status" value="1"/>
</dbReference>
<dbReference type="Proteomes" id="UP001162131">
    <property type="component" value="Unassembled WGS sequence"/>
</dbReference>
<dbReference type="PROSITE" id="PS00139">
    <property type="entry name" value="THIOL_PROTEASE_CYS"/>
    <property type="match status" value="1"/>
</dbReference>
<dbReference type="InterPro" id="IPR025660">
    <property type="entry name" value="Pept_his_AS"/>
</dbReference>
<dbReference type="CDD" id="cd02248">
    <property type="entry name" value="Peptidase_C1A"/>
    <property type="match status" value="1"/>
</dbReference>
<keyword evidence="4" id="KW-0812">Transmembrane</keyword>
<dbReference type="GO" id="GO:0008234">
    <property type="term" value="F:cysteine-type peptidase activity"/>
    <property type="evidence" value="ECO:0007669"/>
    <property type="project" value="InterPro"/>
</dbReference>
<accession>A0AAU9IAW8</accession>
<dbReference type="Gene3D" id="3.90.70.10">
    <property type="entry name" value="Cysteine proteinases"/>
    <property type="match status" value="1"/>
</dbReference>
<dbReference type="GO" id="GO:0006508">
    <property type="term" value="P:proteolysis"/>
    <property type="evidence" value="ECO:0007669"/>
    <property type="project" value="InterPro"/>
</dbReference>
<reference evidence="7" key="1">
    <citation type="submission" date="2021-09" db="EMBL/GenBank/DDBJ databases">
        <authorList>
            <consortium name="AG Swart"/>
            <person name="Singh M."/>
            <person name="Singh A."/>
            <person name="Seah K."/>
            <person name="Emmerich C."/>
        </authorList>
    </citation>
    <scope>NUCLEOTIDE SEQUENCE</scope>
    <source>
        <strain evidence="7">ATCC30299</strain>
    </source>
</reference>
<evidence type="ECO:0000256" key="2">
    <source>
        <dbReference type="ARBA" id="ARBA00023145"/>
    </source>
</evidence>
<dbReference type="PRINTS" id="PR00705">
    <property type="entry name" value="PAPAIN"/>
</dbReference>
<evidence type="ECO:0000313" key="8">
    <source>
        <dbReference type="Proteomes" id="UP001162131"/>
    </source>
</evidence>
<dbReference type="AlphaFoldDB" id="A0AAU9IAW8"/>
<dbReference type="InterPro" id="IPR038765">
    <property type="entry name" value="Papain-like_cys_pep_sf"/>
</dbReference>
<dbReference type="FunFam" id="3.90.70.10:FF:000039">
    <property type="entry name" value="Cysteine proteinase 2, putative"/>
    <property type="match status" value="1"/>
</dbReference>
<keyword evidence="2" id="KW-0865">Zymogen</keyword>
<feature type="domain" description="Peptidase C1A papain C-terminal" evidence="5">
    <location>
        <begin position="137"/>
        <end position="350"/>
    </location>
</feature>
<evidence type="ECO:0000256" key="1">
    <source>
        <dbReference type="ARBA" id="ARBA00008455"/>
    </source>
</evidence>
<dbReference type="Pfam" id="PF08246">
    <property type="entry name" value="Inhibitor_I29"/>
    <property type="match status" value="1"/>
</dbReference>